<name>A0ABR0ASN0_9CRUS</name>
<gene>
    <name evidence="2" type="ORF">OUZ56_017287</name>
</gene>
<comment type="caution">
    <text evidence="2">The sequence shown here is derived from an EMBL/GenBank/DDBJ whole genome shotgun (WGS) entry which is preliminary data.</text>
</comment>
<reference evidence="2 3" key="1">
    <citation type="journal article" date="2023" name="Nucleic Acids Res.">
        <title>The hologenome of Daphnia magna reveals possible DNA methylation and microbiome-mediated evolution of the host genome.</title>
        <authorList>
            <person name="Chaturvedi A."/>
            <person name="Li X."/>
            <person name="Dhandapani V."/>
            <person name="Marshall H."/>
            <person name="Kissane S."/>
            <person name="Cuenca-Cambronero M."/>
            <person name="Asole G."/>
            <person name="Calvet F."/>
            <person name="Ruiz-Romero M."/>
            <person name="Marangio P."/>
            <person name="Guigo R."/>
            <person name="Rago D."/>
            <person name="Mirbahai L."/>
            <person name="Eastwood N."/>
            <person name="Colbourne J.K."/>
            <person name="Zhou J."/>
            <person name="Mallon E."/>
            <person name="Orsini L."/>
        </authorList>
    </citation>
    <scope>NUCLEOTIDE SEQUENCE [LARGE SCALE GENOMIC DNA]</scope>
    <source>
        <strain evidence="2">LRV0_1</strain>
    </source>
</reference>
<evidence type="ECO:0000313" key="3">
    <source>
        <dbReference type="Proteomes" id="UP001234178"/>
    </source>
</evidence>
<protein>
    <submittedName>
        <fullName evidence="2">Uncharacterized protein</fullName>
    </submittedName>
</protein>
<accession>A0ABR0ASN0</accession>
<dbReference type="Proteomes" id="UP001234178">
    <property type="component" value="Unassembled WGS sequence"/>
</dbReference>
<dbReference type="EMBL" id="JAOYFB010000038">
    <property type="protein sequence ID" value="KAK4028109.1"/>
    <property type="molecule type" value="Genomic_DNA"/>
</dbReference>
<sequence>MDGLLRSVRVLQKQIGFGAGMATLAVNSSLNNRPRSDAELPRLNSDLRTEGPRGQIPQVGIQPWQLSIRSWSMVIFLARNRNRVVEPGPGTGSRIWVPVLFGTGLDLFTHE</sequence>
<feature type="compositionally biased region" description="Basic and acidic residues" evidence="1">
    <location>
        <begin position="34"/>
        <end position="51"/>
    </location>
</feature>
<proteinExistence type="predicted"/>
<evidence type="ECO:0000313" key="2">
    <source>
        <dbReference type="EMBL" id="KAK4028109.1"/>
    </source>
</evidence>
<keyword evidence="3" id="KW-1185">Reference proteome</keyword>
<evidence type="ECO:0000256" key="1">
    <source>
        <dbReference type="SAM" id="MobiDB-lite"/>
    </source>
</evidence>
<organism evidence="2 3">
    <name type="scientific">Daphnia magna</name>
    <dbReference type="NCBI Taxonomy" id="35525"/>
    <lineage>
        <taxon>Eukaryota</taxon>
        <taxon>Metazoa</taxon>
        <taxon>Ecdysozoa</taxon>
        <taxon>Arthropoda</taxon>
        <taxon>Crustacea</taxon>
        <taxon>Branchiopoda</taxon>
        <taxon>Diplostraca</taxon>
        <taxon>Cladocera</taxon>
        <taxon>Anomopoda</taxon>
        <taxon>Daphniidae</taxon>
        <taxon>Daphnia</taxon>
    </lineage>
</organism>
<feature type="region of interest" description="Disordered" evidence="1">
    <location>
        <begin position="30"/>
        <end position="54"/>
    </location>
</feature>